<dbReference type="EMBL" id="AB172954">
    <property type="protein sequence ID" value="BAE90016.1"/>
    <property type="molecule type" value="mRNA"/>
</dbReference>
<evidence type="ECO:0000313" key="3">
    <source>
        <dbReference type="EMBL" id="BAE90016.1"/>
    </source>
</evidence>
<proteinExistence type="evidence at transcript level"/>
<feature type="transmembrane region" description="Helical" evidence="2">
    <location>
        <begin position="116"/>
        <end position="133"/>
    </location>
</feature>
<organism evidence="3">
    <name type="scientific">Macaca fascicularis</name>
    <name type="common">Crab-eating macaque</name>
    <name type="synonym">Cynomolgus monkey</name>
    <dbReference type="NCBI Taxonomy" id="9541"/>
    <lineage>
        <taxon>Eukaryota</taxon>
        <taxon>Metazoa</taxon>
        <taxon>Chordata</taxon>
        <taxon>Craniata</taxon>
        <taxon>Vertebrata</taxon>
        <taxon>Euteleostomi</taxon>
        <taxon>Mammalia</taxon>
        <taxon>Eutheria</taxon>
        <taxon>Euarchontoglires</taxon>
        <taxon>Primates</taxon>
        <taxon>Haplorrhini</taxon>
        <taxon>Catarrhini</taxon>
        <taxon>Cercopithecidae</taxon>
        <taxon>Cercopithecinae</taxon>
        <taxon>Macaca</taxon>
    </lineage>
</organism>
<reference evidence="3" key="1">
    <citation type="journal article" date="2007" name="PLoS Biol.">
        <title>Rate of evolution in brain-expressed genes in humans and other primates.</title>
        <authorList>
            <person name="Wang H.-Y."/>
            <person name="Chien H.-C."/>
            <person name="Osada N."/>
            <person name="Hashimoto K."/>
            <person name="Sugano S."/>
            <person name="Gojobori T."/>
            <person name="Chou C.-K."/>
            <person name="Tsai S.-F."/>
            <person name="Wu C.-I."/>
            <person name="Shen C.-K.J."/>
        </authorList>
    </citation>
    <scope>NUCLEOTIDE SEQUENCE</scope>
</reference>
<name>I7GM09_MACFA</name>
<feature type="transmembrane region" description="Helical" evidence="2">
    <location>
        <begin position="78"/>
        <end position="104"/>
    </location>
</feature>
<accession>I7GM09</accession>
<feature type="region of interest" description="Disordered" evidence="1">
    <location>
        <begin position="1"/>
        <end position="46"/>
    </location>
</feature>
<protein>
    <submittedName>
        <fullName evidence="3">Macaca fascicularis brain cDNA, clone: QflA-20347</fullName>
    </submittedName>
</protein>
<evidence type="ECO:0000256" key="1">
    <source>
        <dbReference type="SAM" id="MobiDB-lite"/>
    </source>
</evidence>
<keyword evidence="2" id="KW-1133">Transmembrane helix</keyword>
<keyword evidence="2" id="KW-0812">Transmembrane</keyword>
<feature type="compositionally biased region" description="Basic and acidic residues" evidence="1">
    <location>
        <begin position="1"/>
        <end position="15"/>
    </location>
</feature>
<evidence type="ECO:0000256" key="2">
    <source>
        <dbReference type="SAM" id="Phobius"/>
    </source>
</evidence>
<keyword evidence="2" id="KW-0472">Membrane</keyword>
<sequence>MKRRNKEMELNDNPRYRKASPGSGGVREDSSTRCGGGWGWGGKQVPQKDGESFTLISPAAFCSVYLQKKKEKKKKNSFNLVEGPTLTHLSGIILVISVFSLTTWPQGHSGLVEQSHVYPGPVCFLGYFTKLVTQWCIQRKGRKTVV</sequence>
<dbReference type="AlphaFoldDB" id="I7GM09"/>